<evidence type="ECO:0000313" key="3">
    <source>
        <dbReference type="Proteomes" id="UP000256845"/>
    </source>
</evidence>
<dbReference type="OrthoDB" id="6285629at2"/>
<dbReference type="Proteomes" id="UP000256845">
    <property type="component" value="Unassembled WGS sequence"/>
</dbReference>
<keyword evidence="3" id="KW-1185">Reference proteome</keyword>
<dbReference type="AlphaFoldDB" id="A0A3D9HVQ6"/>
<feature type="coiled-coil region" evidence="1">
    <location>
        <begin position="126"/>
        <end position="178"/>
    </location>
</feature>
<accession>A0A3D9HVQ6</accession>
<sequence>MNSSHKKHFRQAVLCGAALAIFIGFGSPAITFADVPNWSPKASERLVKLPGNYLKKAIDRDFAGSELAGAINDIGSQVNLKKQSIKDLEEAAEMADGDVRIELRHQHLAEKQEFIKLMGERQDLQRKQVQTRITLYKRLLNKLQRENRGTDPETQQLVQQQEEARQRFETVADQLDLELFGEPGVKQSKYSVEYAKNYAAIQQLSAAINSHPMNQQPEMNGEPISKQDYLRQLIQTAESEKALLDQQDSILGYMAKLVALDALALAEDVQDEQLGFDPDDEEQEDPLAVANNVDLFLN</sequence>
<evidence type="ECO:0000313" key="2">
    <source>
        <dbReference type="EMBL" id="RED53547.1"/>
    </source>
</evidence>
<proteinExistence type="predicted"/>
<dbReference type="EMBL" id="QRDW01000001">
    <property type="protein sequence ID" value="RED53547.1"/>
    <property type="molecule type" value="Genomic_DNA"/>
</dbReference>
<keyword evidence="1" id="KW-0175">Coiled coil</keyword>
<organism evidence="2 3">
    <name type="scientific">Aestuariispira insulae</name>
    <dbReference type="NCBI Taxonomy" id="1461337"/>
    <lineage>
        <taxon>Bacteria</taxon>
        <taxon>Pseudomonadati</taxon>
        <taxon>Pseudomonadota</taxon>
        <taxon>Alphaproteobacteria</taxon>
        <taxon>Rhodospirillales</taxon>
        <taxon>Kiloniellaceae</taxon>
        <taxon>Aestuariispira</taxon>
    </lineage>
</organism>
<name>A0A3D9HVQ6_9PROT</name>
<evidence type="ECO:0000256" key="1">
    <source>
        <dbReference type="SAM" id="Coils"/>
    </source>
</evidence>
<comment type="caution">
    <text evidence="2">The sequence shown here is derived from an EMBL/GenBank/DDBJ whole genome shotgun (WGS) entry which is preliminary data.</text>
</comment>
<protein>
    <submittedName>
        <fullName evidence="2">Uncharacterized protein</fullName>
    </submittedName>
</protein>
<gene>
    <name evidence="2" type="ORF">DFP90_101338</name>
</gene>
<dbReference type="RefSeq" id="WP_115934677.1">
    <property type="nucleotide sequence ID" value="NZ_QRDW01000001.1"/>
</dbReference>
<reference evidence="2 3" key="1">
    <citation type="submission" date="2018-07" db="EMBL/GenBank/DDBJ databases">
        <title>Genomic Encyclopedia of Type Strains, Phase III (KMG-III): the genomes of soil and plant-associated and newly described type strains.</title>
        <authorList>
            <person name="Whitman W."/>
        </authorList>
    </citation>
    <scope>NUCLEOTIDE SEQUENCE [LARGE SCALE GENOMIC DNA]</scope>
    <source>
        <strain evidence="2 3">CECT 8488</strain>
    </source>
</reference>